<comment type="caution">
    <text evidence="1">The sequence shown here is derived from an EMBL/GenBank/DDBJ whole genome shotgun (WGS) entry which is preliminary data.</text>
</comment>
<dbReference type="InterPro" id="IPR037479">
    <property type="entry name" value="Tauto_MSAD"/>
</dbReference>
<dbReference type="Gene3D" id="3.30.429.10">
    <property type="entry name" value="Macrophage Migration Inhibitory Factor"/>
    <property type="match status" value="1"/>
</dbReference>
<gene>
    <name evidence="1" type="ORF">JZO70_13010</name>
</gene>
<dbReference type="PANTHER" id="PTHR38460:SF1">
    <property type="entry name" value="TAUTOMERASE YOLI-RELATED"/>
    <property type="match status" value="1"/>
</dbReference>
<dbReference type="Proteomes" id="UP000664601">
    <property type="component" value="Unassembled WGS sequence"/>
</dbReference>
<dbReference type="SUPFAM" id="SSF55331">
    <property type="entry name" value="Tautomerase/MIF"/>
    <property type="match status" value="1"/>
</dbReference>
<dbReference type="PANTHER" id="PTHR38460">
    <property type="entry name" value="TAUTOMERASE YOLI-RELATED"/>
    <property type="match status" value="1"/>
</dbReference>
<name>A0ABS3LBS8_9ENTE</name>
<protein>
    <submittedName>
        <fullName evidence="1">Tautomerase family protein</fullName>
    </submittedName>
</protein>
<evidence type="ECO:0000313" key="1">
    <source>
        <dbReference type="EMBL" id="MBO1307090.1"/>
    </source>
</evidence>
<dbReference type="InterPro" id="IPR014347">
    <property type="entry name" value="Tautomerase/MIF_sf"/>
</dbReference>
<dbReference type="Pfam" id="PF14552">
    <property type="entry name" value="Tautomerase_2"/>
    <property type="match status" value="1"/>
</dbReference>
<dbReference type="RefSeq" id="WP_207674020.1">
    <property type="nucleotide sequence ID" value="NZ_JAFREM010000019.1"/>
</dbReference>
<organism evidence="1 2">
    <name type="scientific">Candidatus Enterococcus moelleringii</name>
    <dbReference type="NCBI Taxonomy" id="2815325"/>
    <lineage>
        <taxon>Bacteria</taxon>
        <taxon>Bacillati</taxon>
        <taxon>Bacillota</taxon>
        <taxon>Bacilli</taxon>
        <taxon>Lactobacillales</taxon>
        <taxon>Enterococcaceae</taxon>
        <taxon>Enterococcus</taxon>
    </lineage>
</organism>
<reference evidence="1 2" key="1">
    <citation type="submission" date="2021-03" db="EMBL/GenBank/DDBJ databases">
        <title>Enterococcal diversity collection.</title>
        <authorList>
            <person name="Gilmore M.S."/>
            <person name="Schwartzman J."/>
            <person name="Van Tyne D."/>
            <person name="Martin M."/>
            <person name="Earl A.M."/>
            <person name="Manson A.L."/>
            <person name="Straub T."/>
            <person name="Salamzade R."/>
            <person name="Saavedra J."/>
            <person name="Lebreton F."/>
            <person name="Prichula J."/>
            <person name="Schaufler K."/>
            <person name="Gaca A."/>
            <person name="Sgardioli B."/>
            <person name="Wagenaar J."/>
            <person name="Strong T."/>
        </authorList>
    </citation>
    <scope>NUCLEOTIDE SEQUENCE [LARGE SCALE GENOMIC DNA]</scope>
    <source>
        <strain evidence="1 2">669A</strain>
    </source>
</reference>
<accession>A0ABS3LBS8</accession>
<dbReference type="EMBL" id="JAFREM010000019">
    <property type="protein sequence ID" value="MBO1307090.1"/>
    <property type="molecule type" value="Genomic_DNA"/>
</dbReference>
<proteinExistence type="predicted"/>
<keyword evidence="2" id="KW-1185">Reference proteome</keyword>
<evidence type="ECO:0000313" key="2">
    <source>
        <dbReference type="Proteomes" id="UP000664601"/>
    </source>
</evidence>
<sequence>MPLIKIDIVEGRSEQDIRKMLDAIHSAVLEAFHVPKGDRYQIVTQHKSYEMVLEDTDLGFTREQPDIVAITVISRKRECHDKVTFYRLIKEGLEKELGIAPQNILISITENGDADWSFGFGEAQFITGKLQ</sequence>